<dbReference type="AlphaFoldDB" id="A0A101RJU1"/>
<accession>A0A101RJU1</accession>
<proteinExistence type="predicted"/>
<dbReference type="RefSeq" id="WP_059212108.1">
    <property type="nucleotide sequence ID" value="NZ_KQ948694.1"/>
</dbReference>
<gene>
    <name evidence="2" type="ORF">AQJ46_50450</name>
</gene>
<dbReference type="EMBL" id="LMWU01000087">
    <property type="protein sequence ID" value="KUN53271.1"/>
    <property type="molecule type" value="Genomic_DNA"/>
</dbReference>
<feature type="region of interest" description="Disordered" evidence="1">
    <location>
        <begin position="69"/>
        <end position="89"/>
    </location>
</feature>
<organism evidence="2 3">
    <name type="scientific">Streptomyces canus</name>
    <dbReference type="NCBI Taxonomy" id="58343"/>
    <lineage>
        <taxon>Bacteria</taxon>
        <taxon>Bacillati</taxon>
        <taxon>Actinomycetota</taxon>
        <taxon>Actinomycetes</taxon>
        <taxon>Kitasatosporales</taxon>
        <taxon>Streptomycetaceae</taxon>
        <taxon>Streptomyces</taxon>
        <taxon>Streptomyces aurantiacus group</taxon>
    </lineage>
</organism>
<evidence type="ECO:0000313" key="2">
    <source>
        <dbReference type="EMBL" id="KUN53271.1"/>
    </source>
</evidence>
<evidence type="ECO:0000256" key="1">
    <source>
        <dbReference type="SAM" id="MobiDB-lite"/>
    </source>
</evidence>
<sequence>MTPTDHRPDRPRVEVDQVRFPLLSNGPKTASINVRKVGDKEGLRPSRANAAAYYLQQLTDVSFPRLLATRQEQPRPSEPTDCSLTVQRR</sequence>
<dbReference type="STRING" id="58343.AQJ46_50450"/>
<name>A0A101RJU1_9ACTN</name>
<protein>
    <submittedName>
        <fullName evidence="2">Uncharacterized protein</fullName>
    </submittedName>
</protein>
<reference evidence="2 3" key="1">
    <citation type="submission" date="2015-10" db="EMBL/GenBank/DDBJ databases">
        <title>Draft genome sequence of Streptomyces canus DSM 40017, type strain for the species Streptomyces canus.</title>
        <authorList>
            <person name="Ruckert C."/>
            <person name="Winkler A."/>
            <person name="Kalinowski J."/>
            <person name="Kampfer P."/>
            <person name="Glaeser S."/>
        </authorList>
    </citation>
    <scope>NUCLEOTIDE SEQUENCE [LARGE SCALE GENOMIC DNA]</scope>
    <source>
        <strain evidence="2 3">DSM 40017</strain>
    </source>
</reference>
<feature type="compositionally biased region" description="Polar residues" evidence="1">
    <location>
        <begin position="80"/>
        <end position="89"/>
    </location>
</feature>
<evidence type="ECO:0000313" key="3">
    <source>
        <dbReference type="Proteomes" id="UP000053669"/>
    </source>
</evidence>
<comment type="caution">
    <text evidence="2">The sequence shown here is derived from an EMBL/GenBank/DDBJ whole genome shotgun (WGS) entry which is preliminary data.</text>
</comment>
<dbReference type="Proteomes" id="UP000053669">
    <property type="component" value="Unassembled WGS sequence"/>
</dbReference>